<comment type="similarity">
    <text evidence="4">Belongs to the TRIM/RBCC family.</text>
</comment>
<dbReference type="SMART" id="SM00589">
    <property type="entry name" value="PRY"/>
    <property type="match status" value="1"/>
</dbReference>
<dbReference type="PRINTS" id="PR01407">
    <property type="entry name" value="BUTYPHLNCDUF"/>
</dbReference>
<evidence type="ECO:0000259" key="19">
    <source>
        <dbReference type="PROSITE" id="PS50119"/>
    </source>
</evidence>
<name>A0A9Q0X630_9SAUR</name>
<feature type="domain" description="RING-type" evidence="18">
    <location>
        <begin position="20"/>
        <end position="64"/>
    </location>
</feature>
<feature type="domain" description="B30.2/SPRY" evidence="20">
    <location>
        <begin position="282"/>
        <end position="450"/>
    </location>
</feature>
<dbReference type="InterPro" id="IPR020457">
    <property type="entry name" value="Znf_B-box_chordata"/>
</dbReference>
<evidence type="ECO:0000256" key="4">
    <source>
        <dbReference type="ARBA" id="ARBA00008518"/>
    </source>
</evidence>
<dbReference type="SUPFAM" id="SSF49899">
    <property type="entry name" value="Concanavalin A-like lectins/glucanases"/>
    <property type="match status" value="1"/>
</dbReference>
<evidence type="ECO:0000256" key="9">
    <source>
        <dbReference type="ARBA" id="ARBA00022699"/>
    </source>
</evidence>
<dbReference type="Gene3D" id="3.30.160.60">
    <property type="entry name" value="Classic Zinc Finger"/>
    <property type="match status" value="1"/>
</dbReference>
<evidence type="ECO:0000256" key="14">
    <source>
        <dbReference type="ARBA" id="ARBA00023054"/>
    </source>
</evidence>
<dbReference type="PROSITE" id="PS50089">
    <property type="entry name" value="ZF_RING_2"/>
    <property type="match status" value="1"/>
</dbReference>
<keyword evidence="14 17" id="KW-0175">Coiled coil</keyword>
<dbReference type="Gene3D" id="2.60.120.920">
    <property type="match status" value="1"/>
</dbReference>
<keyword evidence="9" id="KW-0528">Neurotoxin</keyword>
<dbReference type="Proteomes" id="UP001142489">
    <property type="component" value="Unassembled WGS sequence"/>
</dbReference>
<dbReference type="GO" id="GO:0061630">
    <property type="term" value="F:ubiquitin protein ligase activity"/>
    <property type="evidence" value="ECO:0007669"/>
    <property type="project" value="UniProtKB-EC"/>
</dbReference>
<dbReference type="InterPro" id="IPR043136">
    <property type="entry name" value="B30.2/SPRY_sf"/>
</dbReference>
<organism evidence="21 22">
    <name type="scientific">Phrynocephalus forsythii</name>
    <dbReference type="NCBI Taxonomy" id="171643"/>
    <lineage>
        <taxon>Eukaryota</taxon>
        <taxon>Metazoa</taxon>
        <taxon>Chordata</taxon>
        <taxon>Craniata</taxon>
        <taxon>Vertebrata</taxon>
        <taxon>Euteleostomi</taxon>
        <taxon>Lepidosauria</taxon>
        <taxon>Squamata</taxon>
        <taxon>Bifurcata</taxon>
        <taxon>Unidentata</taxon>
        <taxon>Episquamata</taxon>
        <taxon>Toxicofera</taxon>
        <taxon>Iguania</taxon>
        <taxon>Acrodonta</taxon>
        <taxon>Agamidae</taxon>
        <taxon>Agaminae</taxon>
        <taxon>Phrynocephalus</taxon>
    </lineage>
</organism>
<keyword evidence="10" id="KW-0479">Metal-binding</keyword>
<accession>A0A9Q0X630</accession>
<dbReference type="PRINTS" id="PR01406">
    <property type="entry name" value="BBOXZNFINGER"/>
</dbReference>
<dbReference type="EC" id="2.3.2.27" evidence="6"/>
<dbReference type="AlphaFoldDB" id="A0A9Q0X630"/>
<dbReference type="PANTHER" id="PTHR24103">
    <property type="entry name" value="E3 UBIQUITIN-PROTEIN LIGASE TRIM"/>
    <property type="match status" value="1"/>
</dbReference>
<dbReference type="PROSITE" id="PS50188">
    <property type="entry name" value="B302_SPRY"/>
    <property type="match status" value="1"/>
</dbReference>
<keyword evidence="13" id="KW-0862">Zinc</keyword>
<keyword evidence="12" id="KW-0833">Ubl conjugation pathway</keyword>
<keyword evidence="9" id="KW-0800">Toxin</keyword>
<evidence type="ECO:0000259" key="18">
    <source>
        <dbReference type="PROSITE" id="PS50089"/>
    </source>
</evidence>
<dbReference type="InterPro" id="IPR013320">
    <property type="entry name" value="ConA-like_dom_sf"/>
</dbReference>
<dbReference type="OrthoDB" id="6270329at2759"/>
<evidence type="ECO:0000256" key="2">
    <source>
        <dbReference type="ARBA" id="ARBA00004496"/>
    </source>
</evidence>
<sequence length="450" mass="52252">MEEEAAGGGSLRGLCEEAVCPICLDYFQEPVILIQCSHNFCRPCLTRYWEGFGANKAPSCPECREKGPRKFIANRQLAHLAEKLRRLEEGKATERKRLCQKHQEPLKLFCKEEETLLCVVCDRSKEHRGHLVVPLEEAAQVYQELITSRLDLLKKERAEITKYKEETEKESQDLLKQTEIEMAKMKAEFKKLHQFLEEQEKLLLAQVEEMKKEIARKREEHLARLSEELSSLEGLIQEMEKKHQQPPSELLQDVRSILQSQEKKEPFQNPVPFPPELKWKIWEICERNASLTGTEKQSRANVTLDLDTANPFLILSEDRKSVRYGDQDQGLPTNPERFALHPFVLGREGFATGRHYWDVNVDTEEQWAVGVARKSVRRKDYIELIDLLKMAPVLLEEITQYGKVADLKINKKKTKLLVKNMTENQKNLLTISTDLQIEKKRKYLGIQMSA</sequence>
<dbReference type="InterPro" id="IPR050143">
    <property type="entry name" value="TRIM/RBCC"/>
</dbReference>
<dbReference type="CDD" id="cd19762">
    <property type="entry name" value="Bbox2_TRIM7-like"/>
    <property type="match status" value="1"/>
</dbReference>
<comment type="catalytic activity">
    <reaction evidence="1">
        <text>S-ubiquitinyl-[E2 ubiquitin-conjugating enzyme]-L-cysteine + [acceptor protein]-L-lysine = [E2 ubiquitin-conjugating enzyme]-L-cysteine + N(6)-ubiquitinyl-[acceptor protein]-L-lysine.</text>
        <dbReference type="EC" id="2.3.2.27"/>
    </reaction>
</comment>
<dbReference type="Gene3D" id="3.30.40.10">
    <property type="entry name" value="Zinc/RING finger domain, C3HC4 (zinc finger)"/>
    <property type="match status" value="1"/>
</dbReference>
<keyword evidence="11 16" id="KW-0863">Zinc-finger</keyword>
<dbReference type="SUPFAM" id="SSF57845">
    <property type="entry name" value="B-box zinc-binding domain"/>
    <property type="match status" value="1"/>
</dbReference>
<dbReference type="EMBL" id="JAPFRF010000024">
    <property type="protein sequence ID" value="KAJ7303310.1"/>
    <property type="molecule type" value="Genomic_DNA"/>
</dbReference>
<evidence type="ECO:0000259" key="20">
    <source>
        <dbReference type="PROSITE" id="PS50188"/>
    </source>
</evidence>
<dbReference type="Pfam" id="PF00643">
    <property type="entry name" value="zf-B_box"/>
    <property type="match status" value="1"/>
</dbReference>
<dbReference type="InterPro" id="IPR001870">
    <property type="entry name" value="B30.2/SPRY"/>
</dbReference>
<dbReference type="GO" id="GO:0005737">
    <property type="term" value="C:cytoplasm"/>
    <property type="evidence" value="ECO:0007669"/>
    <property type="project" value="UniProtKB-SubCell"/>
</dbReference>
<dbReference type="InterPro" id="IPR018957">
    <property type="entry name" value="Znf_C3HC4_RING-type"/>
</dbReference>
<keyword evidence="8" id="KW-0808">Transferase</keyword>
<evidence type="ECO:0000256" key="8">
    <source>
        <dbReference type="ARBA" id="ARBA00022679"/>
    </source>
</evidence>
<comment type="similarity">
    <text evidence="5">Belongs to the ohanin/vespryn family.</text>
</comment>
<dbReference type="InterPro" id="IPR001841">
    <property type="entry name" value="Znf_RING"/>
</dbReference>
<evidence type="ECO:0000256" key="15">
    <source>
        <dbReference type="ARBA" id="ARBA00034460"/>
    </source>
</evidence>
<dbReference type="PROSITE" id="PS00518">
    <property type="entry name" value="ZF_RING_1"/>
    <property type="match status" value="1"/>
</dbReference>
<evidence type="ECO:0000256" key="1">
    <source>
        <dbReference type="ARBA" id="ARBA00000900"/>
    </source>
</evidence>
<evidence type="ECO:0000256" key="7">
    <source>
        <dbReference type="ARBA" id="ARBA00022490"/>
    </source>
</evidence>
<keyword evidence="22" id="KW-1185">Reference proteome</keyword>
<feature type="coiled-coil region" evidence="17">
    <location>
        <begin position="150"/>
        <end position="242"/>
    </location>
</feature>
<dbReference type="InterPro" id="IPR000315">
    <property type="entry name" value="Znf_B-box"/>
</dbReference>
<dbReference type="GO" id="GO:0008270">
    <property type="term" value="F:zinc ion binding"/>
    <property type="evidence" value="ECO:0007669"/>
    <property type="project" value="UniProtKB-KW"/>
</dbReference>
<gene>
    <name evidence="21" type="ORF">JRQ81_012252</name>
</gene>
<dbReference type="SMART" id="SM00184">
    <property type="entry name" value="RING"/>
    <property type="match status" value="1"/>
</dbReference>
<dbReference type="InterPro" id="IPR003879">
    <property type="entry name" value="Butyrophylin_SPRY"/>
</dbReference>
<comment type="subcellular location">
    <subcellularLocation>
        <location evidence="2">Cytoplasm</location>
    </subcellularLocation>
</comment>
<evidence type="ECO:0000313" key="22">
    <source>
        <dbReference type="Proteomes" id="UP001142489"/>
    </source>
</evidence>
<evidence type="ECO:0000256" key="11">
    <source>
        <dbReference type="ARBA" id="ARBA00022771"/>
    </source>
</evidence>
<comment type="function">
    <text evidence="15">Neurotoxin that produces dose-dependent hypolocomotion and hyperalgesia in mice. May directly act on the central nervous system, as it is 6500-fold more potent when administered intracerebroventricularly than intraperitoneal.</text>
</comment>
<evidence type="ECO:0000256" key="16">
    <source>
        <dbReference type="PROSITE-ProRule" id="PRU00024"/>
    </source>
</evidence>
<dbReference type="SUPFAM" id="SSF57850">
    <property type="entry name" value="RING/U-box"/>
    <property type="match status" value="1"/>
</dbReference>
<comment type="pathway">
    <text evidence="3">Protein modification; protein ubiquitination.</text>
</comment>
<evidence type="ECO:0000256" key="10">
    <source>
        <dbReference type="ARBA" id="ARBA00022723"/>
    </source>
</evidence>
<evidence type="ECO:0000256" key="17">
    <source>
        <dbReference type="SAM" id="Coils"/>
    </source>
</evidence>
<dbReference type="Pfam" id="PF00097">
    <property type="entry name" value="zf-C3HC4"/>
    <property type="match status" value="1"/>
</dbReference>
<protein>
    <recommendedName>
        <fullName evidence="6">RING-type E3 ubiquitin transferase</fullName>
        <ecNumber evidence="6">2.3.2.27</ecNumber>
    </recommendedName>
</protein>
<evidence type="ECO:0000256" key="3">
    <source>
        <dbReference type="ARBA" id="ARBA00004906"/>
    </source>
</evidence>
<evidence type="ECO:0000313" key="21">
    <source>
        <dbReference type="EMBL" id="KAJ7303310.1"/>
    </source>
</evidence>
<comment type="caution">
    <text evidence="21">The sequence shown here is derived from an EMBL/GenBank/DDBJ whole genome shotgun (WGS) entry which is preliminary data.</text>
</comment>
<dbReference type="SMART" id="SM00336">
    <property type="entry name" value="BBOX"/>
    <property type="match status" value="1"/>
</dbReference>
<evidence type="ECO:0000256" key="12">
    <source>
        <dbReference type="ARBA" id="ARBA00022786"/>
    </source>
</evidence>
<dbReference type="InterPro" id="IPR017907">
    <property type="entry name" value="Znf_RING_CS"/>
</dbReference>
<feature type="domain" description="B box-type" evidence="19">
    <location>
        <begin position="94"/>
        <end position="135"/>
    </location>
</feature>
<evidence type="ECO:0000256" key="6">
    <source>
        <dbReference type="ARBA" id="ARBA00012483"/>
    </source>
</evidence>
<evidence type="ECO:0000256" key="13">
    <source>
        <dbReference type="ARBA" id="ARBA00022833"/>
    </source>
</evidence>
<evidence type="ECO:0000256" key="5">
    <source>
        <dbReference type="ARBA" id="ARBA00009651"/>
    </source>
</evidence>
<proteinExistence type="inferred from homology"/>
<dbReference type="Pfam" id="PF13765">
    <property type="entry name" value="PRY"/>
    <property type="match status" value="1"/>
</dbReference>
<keyword evidence="7" id="KW-0963">Cytoplasm</keyword>
<reference evidence="21" key="1">
    <citation type="journal article" date="2023" name="DNA Res.">
        <title>Chromosome-level genome assembly of Phrynocephalus forsythii using third-generation DNA sequencing and Hi-C analysis.</title>
        <authorList>
            <person name="Qi Y."/>
            <person name="Zhao W."/>
            <person name="Zhao Y."/>
            <person name="Niu C."/>
            <person name="Cao S."/>
            <person name="Zhang Y."/>
        </authorList>
    </citation>
    <scope>NUCLEOTIDE SEQUENCE</scope>
    <source>
        <tissue evidence="21">Muscle</tissue>
    </source>
</reference>
<dbReference type="InterPro" id="IPR006574">
    <property type="entry name" value="PRY"/>
</dbReference>
<dbReference type="PROSITE" id="PS50119">
    <property type="entry name" value="ZF_BBOX"/>
    <property type="match status" value="1"/>
</dbReference>
<dbReference type="InterPro" id="IPR013083">
    <property type="entry name" value="Znf_RING/FYVE/PHD"/>
</dbReference>